<accession>A0A2K1QVM1</accession>
<comment type="caution">
    <text evidence="2">The sequence shown here is derived from an EMBL/GenBank/DDBJ whole genome shotgun (WGS) entry which is preliminary data.</text>
</comment>
<gene>
    <name evidence="2" type="ORF">CAC42_1841</name>
</gene>
<dbReference type="AlphaFoldDB" id="A0A2K1QVM1"/>
<reference evidence="2 3" key="1">
    <citation type="submission" date="2017-06" db="EMBL/GenBank/DDBJ databases">
        <title>Draft genome sequence of a variant of Elsinoe murrayae.</title>
        <authorList>
            <person name="Cheng Q."/>
        </authorList>
    </citation>
    <scope>NUCLEOTIDE SEQUENCE [LARGE SCALE GENOMIC DNA]</scope>
    <source>
        <strain evidence="2 3">CQ-2017a</strain>
    </source>
</reference>
<feature type="compositionally biased region" description="Low complexity" evidence="1">
    <location>
        <begin position="91"/>
        <end position="104"/>
    </location>
</feature>
<evidence type="ECO:0000313" key="3">
    <source>
        <dbReference type="Proteomes" id="UP000243797"/>
    </source>
</evidence>
<keyword evidence="3" id="KW-1185">Reference proteome</keyword>
<proteinExistence type="predicted"/>
<organism evidence="2 3">
    <name type="scientific">Sphaceloma murrayae</name>
    <dbReference type="NCBI Taxonomy" id="2082308"/>
    <lineage>
        <taxon>Eukaryota</taxon>
        <taxon>Fungi</taxon>
        <taxon>Dikarya</taxon>
        <taxon>Ascomycota</taxon>
        <taxon>Pezizomycotina</taxon>
        <taxon>Dothideomycetes</taxon>
        <taxon>Dothideomycetidae</taxon>
        <taxon>Myriangiales</taxon>
        <taxon>Elsinoaceae</taxon>
        <taxon>Sphaceloma</taxon>
    </lineage>
</organism>
<feature type="compositionally biased region" description="Basic and acidic residues" evidence="1">
    <location>
        <begin position="213"/>
        <end position="225"/>
    </location>
</feature>
<feature type="compositionally biased region" description="Polar residues" evidence="1">
    <location>
        <begin position="105"/>
        <end position="115"/>
    </location>
</feature>
<evidence type="ECO:0000256" key="1">
    <source>
        <dbReference type="SAM" id="MobiDB-lite"/>
    </source>
</evidence>
<dbReference type="Proteomes" id="UP000243797">
    <property type="component" value="Unassembled WGS sequence"/>
</dbReference>
<name>A0A2K1QVM1_9PEZI</name>
<feature type="region of interest" description="Disordered" evidence="1">
    <location>
        <begin position="91"/>
        <end position="115"/>
    </location>
</feature>
<dbReference type="OrthoDB" id="4156665at2759"/>
<dbReference type="EMBL" id="NKHZ01000033">
    <property type="protein sequence ID" value="PNS19105.1"/>
    <property type="molecule type" value="Genomic_DNA"/>
</dbReference>
<evidence type="ECO:0000313" key="2">
    <source>
        <dbReference type="EMBL" id="PNS19105.1"/>
    </source>
</evidence>
<sequence length="225" mass="25674">MTESFNTKRNRLDPTLRQRIDRLRLPLAPLMPMPQGDPHPDFPATLLAFHLLTEGQLDRLAHHYHQSTPGFWTDHYPVSILWPRRGSDSLLSPRTPRLTRRASTGSSTIANQSLDASIPPSLAELASDQDWLTSLLASASTTHPTNDSPPSPEQGRRWSALLRDDITRIAIKRRKIGKFIGLVGMETPAAEVESRMRHDLERAARVVRRDRRKREDEEMARGKWR</sequence>
<protein>
    <submittedName>
        <fullName evidence="2">Uncharacterized protein</fullName>
    </submittedName>
</protein>
<dbReference type="InParanoid" id="A0A2K1QVM1"/>
<feature type="region of interest" description="Disordered" evidence="1">
    <location>
        <begin position="206"/>
        <end position="225"/>
    </location>
</feature>